<name>A0AAD4H720_9FUNG</name>
<sequence>MTVAYTPVSQRSSSRRNTQSRDLESNTPDKPFRMSVGQRQPVGMVIFVWFGCLWIGLKMMEAAQYSHRSPLLPTTNALLDTADLYHSLTVPLLEMVNRTKLISTRCGATTLEPHLLSFLTNNLAGSSASGQQISTAATTATSSTSDTTLNDTNTATTEQEQQQQSTAVKRTRPYRYLFALVLQDSEMILPDILTRVLETISILGPDNCHLSIVDHASLDNTKTMLDKLKEFLDMYNRGDIQLFGQQEASSEEEEAKEEQVSASGQGKRKQYLPYTITTMTTRDTSVENVARIKDLALDPLLAAASTSAATVVNGGSSGGGNDIAFDRVILLDPVVTCAEDILELVFQSLLQDTDVTCGMDLGYHSTTNAVDAADSDLSEPVAEAGKPQEGVYDSTVTRDMLHQKLHRDAIHKSNQVSNDPDTQTRALWTTITTTITTTMTPSSEPSATTVAQTERGMVRMVVVPSIQFTDSPKEYVMQGLFNGWGLWPKTEKQYRDELENRLIAISHRPLYGYRPSTSSYGYTPRVEEENDGGASSPSKLLRLVLNGGSQPDEQNEPEEESQEEIEKKMKARKEDERMISEIVPEETVEGLKTRLETIGAVFGVQDIQNAVLAKRDEDLITSWRLRFVIADALDGSVDC</sequence>
<feature type="region of interest" description="Disordered" evidence="1">
    <location>
        <begin position="135"/>
        <end position="168"/>
    </location>
</feature>
<reference evidence="2" key="1">
    <citation type="journal article" date="2020" name="Fungal Divers.">
        <title>Resolving the Mortierellaceae phylogeny through synthesis of multi-gene phylogenetics and phylogenomics.</title>
        <authorList>
            <person name="Vandepol N."/>
            <person name="Liber J."/>
            <person name="Desiro A."/>
            <person name="Na H."/>
            <person name="Kennedy M."/>
            <person name="Barry K."/>
            <person name="Grigoriev I.V."/>
            <person name="Miller A.N."/>
            <person name="O'Donnell K."/>
            <person name="Stajich J.E."/>
            <person name="Bonito G."/>
        </authorList>
    </citation>
    <scope>NUCLEOTIDE SEQUENCE</scope>
    <source>
        <strain evidence="2">NRRL 28262</strain>
    </source>
</reference>
<dbReference type="Pfam" id="PF11735">
    <property type="entry name" value="CAP59_mtransfer"/>
    <property type="match status" value="1"/>
</dbReference>
<feature type="compositionally biased region" description="Acidic residues" evidence="1">
    <location>
        <begin position="553"/>
        <end position="563"/>
    </location>
</feature>
<feature type="region of interest" description="Disordered" evidence="1">
    <location>
        <begin position="245"/>
        <end position="266"/>
    </location>
</feature>
<gene>
    <name evidence="2" type="primary">CAP59</name>
    <name evidence="2" type="ORF">BGZ95_008867</name>
</gene>
<dbReference type="PANTHER" id="PTHR34144:SF5">
    <property type="entry name" value="ALPHA-1,3-MANNOSYLTRANSFERASE CMT1"/>
    <property type="match status" value="1"/>
</dbReference>
<keyword evidence="3" id="KW-1185">Reference proteome</keyword>
<dbReference type="PANTHER" id="PTHR34144">
    <property type="entry name" value="CHROMOSOME 8, WHOLE GENOME SHOTGUN SEQUENCE"/>
    <property type="match status" value="1"/>
</dbReference>
<evidence type="ECO:0000256" key="1">
    <source>
        <dbReference type="SAM" id="MobiDB-lite"/>
    </source>
</evidence>
<protein>
    <submittedName>
        <fullName evidence="2">Capsular associated protein</fullName>
    </submittedName>
</protein>
<organism evidence="2 3">
    <name type="scientific">Linnemannia exigua</name>
    <dbReference type="NCBI Taxonomy" id="604196"/>
    <lineage>
        <taxon>Eukaryota</taxon>
        <taxon>Fungi</taxon>
        <taxon>Fungi incertae sedis</taxon>
        <taxon>Mucoromycota</taxon>
        <taxon>Mortierellomycotina</taxon>
        <taxon>Mortierellomycetes</taxon>
        <taxon>Mortierellales</taxon>
        <taxon>Mortierellaceae</taxon>
        <taxon>Linnemannia</taxon>
    </lineage>
</organism>
<feature type="compositionally biased region" description="Low complexity" evidence="1">
    <location>
        <begin position="135"/>
        <end position="167"/>
    </location>
</feature>
<dbReference type="AlphaFoldDB" id="A0AAD4H720"/>
<feature type="compositionally biased region" description="Basic and acidic residues" evidence="1">
    <location>
        <begin position="564"/>
        <end position="574"/>
    </location>
</feature>
<evidence type="ECO:0000313" key="2">
    <source>
        <dbReference type="EMBL" id="KAG0275364.1"/>
    </source>
</evidence>
<dbReference type="EMBL" id="JAAAIL010000488">
    <property type="protein sequence ID" value="KAG0275364.1"/>
    <property type="molecule type" value="Genomic_DNA"/>
</dbReference>
<feature type="region of interest" description="Disordered" evidence="1">
    <location>
        <begin position="1"/>
        <end position="35"/>
    </location>
</feature>
<dbReference type="Proteomes" id="UP001194580">
    <property type="component" value="Unassembled WGS sequence"/>
</dbReference>
<proteinExistence type="predicted"/>
<accession>A0AAD4H720</accession>
<dbReference type="InterPro" id="IPR021047">
    <property type="entry name" value="Mannosyltransferase_CMT1"/>
</dbReference>
<evidence type="ECO:0000313" key="3">
    <source>
        <dbReference type="Proteomes" id="UP001194580"/>
    </source>
</evidence>
<feature type="region of interest" description="Disordered" evidence="1">
    <location>
        <begin position="546"/>
        <end position="574"/>
    </location>
</feature>
<comment type="caution">
    <text evidence="2">The sequence shown here is derived from an EMBL/GenBank/DDBJ whole genome shotgun (WGS) entry which is preliminary data.</text>
</comment>